<accession>A0A3M7PT29</accession>
<dbReference type="EMBL" id="REGN01009052">
    <property type="protein sequence ID" value="RNA02089.1"/>
    <property type="molecule type" value="Genomic_DNA"/>
</dbReference>
<reference evidence="1 2" key="1">
    <citation type="journal article" date="2018" name="Sci. Rep.">
        <title>Genomic signatures of local adaptation to the degree of environmental predictability in rotifers.</title>
        <authorList>
            <person name="Franch-Gras L."/>
            <person name="Hahn C."/>
            <person name="Garcia-Roger E.M."/>
            <person name="Carmona M.J."/>
            <person name="Serra M."/>
            <person name="Gomez A."/>
        </authorList>
    </citation>
    <scope>NUCLEOTIDE SEQUENCE [LARGE SCALE GENOMIC DNA]</scope>
    <source>
        <strain evidence="1">HYR1</strain>
    </source>
</reference>
<evidence type="ECO:0000313" key="1">
    <source>
        <dbReference type="EMBL" id="RNA02089.1"/>
    </source>
</evidence>
<evidence type="ECO:0000313" key="2">
    <source>
        <dbReference type="Proteomes" id="UP000276133"/>
    </source>
</evidence>
<sequence length="74" mass="8837">MEGVLKHQSLEKKRIFLKLLERRENAQHNAVYCFKIFEAYLNQKPNEHILIVMYDFSSDQVKFSLIENLIRPNG</sequence>
<comment type="caution">
    <text evidence="1">The sequence shown here is derived from an EMBL/GenBank/DDBJ whole genome shotgun (WGS) entry which is preliminary data.</text>
</comment>
<name>A0A3M7PT29_BRAPC</name>
<dbReference type="Proteomes" id="UP000276133">
    <property type="component" value="Unassembled WGS sequence"/>
</dbReference>
<organism evidence="1 2">
    <name type="scientific">Brachionus plicatilis</name>
    <name type="common">Marine rotifer</name>
    <name type="synonym">Brachionus muelleri</name>
    <dbReference type="NCBI Taxonomy" id="10195"/>
    <lineage>
        <taxon>Eukaryota</taxon>
        <taxon>Metazoa</taxon>
        <taxon>Spiralia</taxon>
        <taxon>Gnathifera</taxon>
        <taxon>Rotifera</taxon>
        <taxon>Eurotatoria</taxon>
        <taxon>Monogononta</taxon>
        <taxon>Pseudotrocha</taxon>
        <taxon>Ploima</taxon>
        <taxon>Brachionidae</taxon>
        <taxon>Brachionus</taxon>
    </lineage>
</organism>
<protein>
    <submittedName>
        <fullName evidence="1">Uncharacterized protein</fullName>
    </submittedName>
</protein>
<proteinExistence type="predicted"/>
<keyword evidence="2" id="KW-1185">Reference proteome</keyword>
<gene>
    <name evidence="1" type="ORF">BpHYR1_053731</name>
</gene>
<dbReference type="AlphaFoldDB" id="A0A3M7PT29"/>